<feature type="region of interest" description="Disordered" evidence="1">
    <location>
        <begin position="29"/>
        <end position="51"/>
    </location>
</feature>
<accession>A0A1H9RGN3</accession>
<dbReference type="Proteomes" id="UP000198815">
    <property type="component" value="Unassembled WGS sequence"/>
</dbReference>
<evidence type="ECO:0000313" key="3">
    <source>
        <dbReference type="EMBL" id="SER71906.1"/>
    </source>
</evidence>
<organism evidence="3 4">
    <name type="scientific">Propionibacterium cyclohexanicum</name>
    <dbReference type="NCBI Taxonomy" id="64702"/>
    <lineage>
        <taxon>Bacteria</taxon>
        <taxon>Bacillati</taxon>
        <taxon>Actinomycetota</taxon>
        <taxon>Actinomycetes</taxon>
        <taxon>Propionibacteriales</taxon>
        <taxon>Propionibacteriaceae</taxon>
        <taxon>Propionibacterium</taxon>
    </lineage>
</organism>
<dbReference type="PROSITE" id="PS51257">
    <property type="entry name" value="PROKAR_LIPOPROTEIN"/>
    <property type="match status" value="1"/>
</dbReference>
<feature type="signal peptide" evidence="2">
    <location>
        <begin position="1"/>
        <end position="28"/>
    </location>
</feature>
<evidence type="ECO:0000256" key="2">
    <source>
        <dbReference type="SAM" id="SignalP"/>
    </source>
</evidence>
<reference evidence="3 4" key="1">
    <citation type="submission" date="2016-10" db="EMBL/GenBank/DDBJ databases">
        <authorList>
            <person name="de Groot N.N."/>
        </authorList>
    </citation>
    <scope>NUCLEOTIDE SEQUENCE [LARGE SCALE GENOMIC DNA]</scope>
    <source>
        <strain evidence="3 4">DSM 16859</strain>
    </source>
</reference>
<name>A0A1H9RGN3_9ACTN</name>
<dbReference type="AlphaFoldDB" id="A0A1H9RGN3"/>
<protein>
    <submittedName>
        <fullName evidence="3">Uncharacterized protein</fullName>
    </submittedName>
</protein>
<gene>
    <name evidence="3" type="ORF">SAMN05443377_10758</name>
</gene>
<keyword evidence="2" id="KW-0732">Signal</keyword>
<evidence type="ECO:0000313" key="4">
    <source>
        <dbReference type="Proteomes" id="UP000198815"/>
    </source>
</evidence>
<feature type="chain" id="PRO_5011565757" evidence="2">
    <location>
        <begin position="29"/>
        <end position="318"/>
    </location>
</feature>
<keyword evidence="4" id="KW-1185">Reference proteome</keyword>
<dbReference type="STRING" id="64702.SAMN05443377_10758"/>
<proteinExistence type="predicted"/>
<evidence type="ECO:0000256" key="1">
    <source>
        <dbReference type="SAM" id="MobiDB-lite"/>
    </source>
</evidence>
<dbReference type="EMBL" id="FOGZ01000007">
    <property type="protein sequence ID" value="SER71906.1"/>
    <property type="molecule type" value="Genomic_DNA"/>
</dbReference>
<sequence length="318" mass="33607">MPRTRKLTRAFTGLAFSLLLILVGCSPAGGPTGEPSSPSASPSPDAPTAPAFDLTAPGNARQIVDLLRTASGNRPILRVEITDSTANITYLDNETAQTIGFANGAVSKLDSTIAYIHQAEFDPDSFAIDDVGKLFDEAGAISGSRERQDLQINEYDKGNVIMTVTTTPESSTVFFRADGSAIHPLDFRTTAGIAEGLSDTVRTAPQVTAIVIKPDSLSVDVRAEPGTIQRRTRQKALPTIIATLKDSGSGTQFSPSLVQPAVIARLTDELPARLNKPASTSVQVTIEQRSGEDAPRMRFQVGGTEVDTTLAGEILAGK</sequence>